<comment type="caution">
    <text evidence="1">The sequence shown here is derived from an EMBL/GenBank/DDBJ whole genome shotgun (WGS) entry which is preliminary data.</text>
</comment>
<sequence>MITAFIGDSERSLKIVPEHIEELEKLTGSAIGVLYGRVMSAQFHFKDLLTIIRLSLIGGGTPDREAFDLVDAYVKTRPVMQTLPIALDVLELLWSGETVSGDDDQQEAA</sequence>
<gene>
    <name evidence="1" type="ORF">FHS76_004551</name>
</gene>
<evidence type="ECO:0008006" key="3">
    <source>
        <dbReference type="Google" id="ProtNLM"/>
    </source>
</evidence>
<name>A0A7W9B1P1_9HYPH</name>
<dbReference type="Pfam" id="PF11836">
    <property type="entry name" value="Phage_TAC_11"/>
    <property type="match status" value="1"/>
</dbReference>
<dbReference type="EMBL" id="JACIJG010000041">
    <property type="protein sequence ID" value="MBB5704627.1"/>
    <property type="molecule type" value="Genomic_DNA"/>
</dbReference>
<evidence type="ECO:0000313" key="1">
    <source>
        <dbReference type="EMBL" id="MBB5704627.1"/>
    </source>
</evidence>
<dbReference type="InterPro" id="IPR021791">
    <property type="entry name" value="Phage_TAC_11"/>
</dbReference>
<protein>
    <recommendedName>
        <fullName evidence="3">Gene transfer agent family protein</fullName>
    </recommendedName>
</protein>
<accession>A0A7W9B1P1</accession>
<evidence type="ECO:0000313" key="2">
    <source>
        <dbReference type="Proteomes" id="UP000555546"/>
    </source>
</evidence>
<keyword evidence="2" id="KW-1185">Reference proteome</keyword>
<dbReference type="RefSeq" id="WP_183658454.1">
    <property type="nucleotide sequence ID" value="NZ_JACIJG010000041.1"/>
</dbReference>
<reference evidence="1 2" key="1">
    <citation type="submission" date="2020-08" db="EMBL/GenBank/DDBJ databases">
        <title>Genomic Encyclopedia of Type Strains, Phase IV (KMG-IV): sequencing the most valuable type-strain genomes for metagenomic binning, comparative biology and taxonomic classification.</title>
        <authorList>
            <person name="Goeker M."/>
        </authorList>
    </citation>
    <scope>NUCLEOTIDE SEQUENCE [LARGE SCALE GENOMIC DNA]</scope>
    <source>
        <strain evidence="1 2">DSM 26944</strain>
    </source>
</reference>
<dbReference type="Proteomes" id="UP000555546">
    <property type="component" value="Unassembled WGS sequence"/>
</dbReference>
<proteinExistence type="predicted"/>
<organism evidence="1 2">
    <name type="scientific">Brucella daejeonensis</name>
    <dbReference type="NCBI Taxonomy" id="659015"/>
    <lineage>
        <taxon>Bacteria</taxon>
        <taxon>Pseudomonadati</taxon>
        <taxon>Pseudomonadota</taxon>
        <taxon>Alphaproteobacteria</taxon>
        <taxon>Hyphomicrobiales</taxon>
        <taxon>Brucellaceae</taxon>
        <taxon>Brucella/Ochrobactrum group</taxon>
        <taxon>Brucella</taxon>
    </lineage>
</organism>
<dbReference type="AlphaFoldDB" id="A0A7W9B1P1"/>